<keyword evidence="2" id="KW-0732">Signal</keyword>
<evidence type="ECO:0000259" key="3">
    <source>
        <dbReference type="Pfam" id="PF02557"/>
    </source>
</evidence>
<dbReference type="PANTHER" id="PTHR34385:SF1">
    <property type="entry name" value="PEPTIDOGLYCAN L-ALANYL-D-GLUTAMATE ENDOPEPTIDASE CWLK"/>
    <property type="match status" value="1"/>
</dbReference>
<dbReference type="InterPro" id="IPR003709">
    <property type="entry name" value="VanY-like_core_dom"/>
</dbReference>
<dbReference type="Pfam" id="PF02557">
    <property type="entry name" value="VanY"/>
    <property type="match status" value="1"/>
</dbReference>
<feature type="chain" id="PRO_5046112756" evidence="2">
    <location>
        <begin position="21"/>
        <end position="264"/>
    </location>
</feature>
<dbReference type="InterPro" id="IPR058193">
    <property type="entry name" value="VanY/YodJ_core_dom"/>
</dbReference>
<feature type="compositionally biased region" description="Low complexity" evidence="1">
    <location>
        <begin position="45"/>
        <end position="57"/>
    </location>
</feature>
<evidence type="ECO:0000313" key="4">
    <source>
        <dbReference type="EMBL" id="MCG4611053.1"/>
    </source>
</evidence>
<dbReference type="RefSeq" id="WP_237966856.1">
    <property type="nucleotide sequence ID" value="NZ_JAKNHQ010000010.1"/>
</dbReference>
<dbReference type="Proteomes" id="UP001298681">
    <property type="component" value="Unassembled WGS sequence"/>
</dbReference>
<reference evidence="4 5" key="1">
    <citation type="submission" date="2022-01" db="EMBL/GenBank/DDBJ databases">
        <title>Collection of gut derived symbiotic bacterial strains cultured from healthy donors.</title>
        <authorList>
            <person name="Lin H."/>
            <person name="Kohout C."/>
            <person name="Waligurski E."/>
            <person name="Pamer E.G."/>
        </authorList>
    </citation>
    <scope>NUCLEOTIDE SEQUENCE [LARGE SCALE GENOMIC DNA]</scope>
    <source>
        <strain evidence="4 5">DFI.7.58</strain>
    </source>
</reference>
<feature type="signal peptide" evidence="2">
    <location>
        <begin position="1"/>
        <end position="20"/>
    </location>
</feature>
<comment type="caution">
    <text evidence="4">The sequence shown here is derived from an EMBL/GenBank/DDBJ whole genome shotgun (WGS) entry which is preliminary data.</text>
</comment>
<gene>
    <name evidence="4" type="ORF">L0P57_08925</name>
</gene>
<dbReference type="InterPro" id="IPR009045">
    <property type="entry name" value="Zn_M74/Hedgehog-like"/>
</dbReference>
<protein>
    <submittedName>
        <fullName evidence="4">M15 family metallopeptidase</fullName>
    </submittedName>
</protein>
<dbReference type="InterPro" id="IPR052179">
    <property type="entry name" value="DD-CPase-like"/>
</dbReference>
<dbReference type="CDD" id="cd14852">
    <property type="entry name" value="LD-carboxypeptidase"/>
    <property type="match status" value="1"/>
</dbReference>
<dbReference type="PANTHER" id="PTHR34385">
    <property type="entry name" value="D-ALANYL-D-ALANINE CARBOXYPEPTIDASE"/>
    <property type="match status" value="1"/>
</dbReference>
<evidence type="ECO:0000313" key="5">
    <source>
        <dbReference type="Proteomes" id="UP001298681"/>
    </source>
</evidence>
<name>A0ABS9MJR7_9FIRM</name>
<dbReference type="EMBL" id="JAKNHQ010000010">
    <property type="protein sequence ID" value="MCG4611053.1"/>
    <property type="molecule type" value="Genomic_DNA"/>
</dbReference>
<dbReference type="SUPFAM" id="SSF55166">
    <property type="entry name" value="Hedgehog/DD-peptidase"/>
    <property type="match status" value="1"/>
</dbReference>
<evidence type="ECO:0000256" key="2">
    <source>
        <dbReference type="SAM" id="SignalP"/>
    </source>
</evidence>
<sequence length="264" mass="29573">MRKRKSKVKMFFLSVGALVAAAVTTAAVSTVFIFTMEQASAKPEEAPAVSEVESEPAFSSAQPPKSGAAQANAKPEESPAEDDLIVLVNYAETMPEDFHRNIVNLYGVDVDERIVEPFQQMQAAAQADGVSLWISSGYRSVQRQSELFDRAVEENLGNGMGQQQAEAVAALSVARPGCSEHNTGLAIDLNGVRENFDTTPEYEWLTEHAAEYGFILRYPEDKQEITKIRFEPWHYRYVGVEHAKAMQERHFCLEEYVEYLENQR</sequence>
<keyword evidence="5" id="KW-1185">Reference proteome</keyword>
<dbReference type="Gene3D" id="3.30.1380.10">
    <property type="match status" value="1"/>
</dbReference>
<evidence type="ECO:0000256" key="1">
    <source>
        <dbReference type="SAM" id="MobiDB-lite"/>
    </source>
</evidence>
<feature type="region of interest" description="Disordered" evidence="1">
    <location>
        <begin position="45"/>
        <end position="79"/>
    </location>
</feature>
<feature type="domain" description="D-alanyl-D-alanine carboxypeptidase-like core" evidence="3">
    <location>
        <begin position="110"/>
        <end position="239"/>
    </location>
</feature>
<organism evidence="4 5">
    <name type="scientific">Anaeromassilibacillus senegalensis</name>
    <dbReference type="NCBI Taxonomy" id="1673717"/>
    <lineage>
        <taxon>Bacteria</taxon>
        <taxon>Bacillati</taxon>
        <taxon>Bacillota</taxon>
        <taxon>Clostridia</taxon>
        <taxon>Eubacteriales</taxon>
        <taxon>Acutalibacteraceae</taxon>
        <taxon>Anaeromassilibacillus</taxon>
    </lineage>
</organism>
<accession>A0ABS9MJR7</accession>
<proteinExistence type="predicted"/>